<organism evidence="2 3">
    <name type="scientific">Halobellus salinus</name>
    <dbReference type="NCBI Taxonomy" id="931585"/>
    <lineage>
        <taxon>Archaea</taxon>
        <taxon>Methanobacteriati</taxon>
        <taxon>Methanobacteriota</taxon>
        <taxon>Stenosarchaea group</taxon>
        <taxon>Halobacteria</taxon>
        <taxon>Halobacteriales</taxon>
        <taxon>Haloferacaceae</taxon>
        <taxon>Halobellus</taxon>
    </lineage>
</organism>
<dbReference type="AlphaFoldDB" id="A0A830EMR6"/>
<proteinExistence type="predicted"/>
<feature type="region of interest" description="Disordered" evidence="1">
    <location>
        <begin position="1"/>
        <end position="69"/>
    </location>
</feature>
<feature type="compositionally biased region" description="Low complexity" evidence="1">
    <location>
        <begin position="37"/>
        <end position="56"/>
    </location>
</feature>
<name>A0A830EMR6_9EURY</name>
<keyword evidence="3" id="KW-1185">Reference proteome</keyword>
<evidence type="ECO:0000313" key="3">
    <source>
        <dbReference type="Proteomes" id="UP000653099"/>
    </source>
</evidence>
<sequence>MLFVTGRLSVDAYPLTSAPEALTTPGDPEKPPTEVTDGAADSDARAGPGADGPRGPLSGGDRDGNTSVSFCPSCGSDLTAYDEPNFCPECGDTLPG</sequence>
<reference evidence="2" key="1">
    <citation type="journal article" date="2014" name="Int. J. Syst. Evol. Microbiol.">
        <title>Complete genome sequence of Corynebacterium casei LMG S-19264T (=DSM 44701T), isolated from a smear-ripened cheese.</title>
        <authorList>
            <consortium name="US DOE Joint Genome Institute (JGI-PGF)"/>
            <person name="Walter F."/>
            <person name="Albersmeier A."/>
            <person name="Kalinowski J."/>
            <person name="Ruckert C."/>
        </authorList>
    </citation>
    <scope>NUCLEOTIDE SEQUENCE</scope>
    <source>
        <strain evidence="2">JCM 14359</strain>
    </source>
</reference>
<accession>A0A830EMR6</accession>
<comment type="caution">
    <text evidence="2">The sequence shown here is derived from an EMBL/GenBank/DDBJ whole genome shotgun (WGS) entry which is preliminary data.</text>
</comment>
<evidence type="ECO:0000313" key="2">
    <source>
        <dbReference type="EMBL" id="GGI99100.1"/>
    </source>
</evidence>
<evidence type="ECO:0000256" key="1">
    <source>
        <dbReference type="SAM" id="MobiDB-lite"/>
    </source>
</evidence>
<gene>
    <name evidence="2" type="ORF">GCM10008995_06230</name>
</gene>
<reference evidence="2" key="2">
    <citation type="submission" date="2020-09" db="EMBL/GenBank/DDBJ databases">
        <authorList>
            <person name="Sun Q."/>
            <person name="Ohkuma M."/>
        </authorList>
    </citation>
    <scope>NUCLEOTIDE SEQUENCE</scope>
    <source>
        <strain evidence="2">JCM 14359</strain>
    </source>
</reference>
<protein>
    <submittedName>
        <fullName evidence="2">Uncharacterized protein</fullName>
    </submittedName>
</protein>
<dbReference type="EMBL" id="BMOC01000002">
    <property type="protein sequence ID" value="GGI99100.1"/>
    <property type="molecule type" value="Genomic_DNA"/>
</dbReference>
<dbReference type="Proteomes" id="UP000653099">
    <property type="component" value="Unassembled WGS sequence"/>
</dbReference>
<feature type="region of interest" description="Disordered" evidence="1">
    <location>
        <begin position="77"/>
        <end position="96"/>
    </location>
</feature>